<dbReference type="EMBL" id="JANBUO010000155">
    <property type="protein sequence ID" value="KAJ2806849.1"/>
    <property type="molecule type" value="Genomic_DNA"/>
</dbReference>
<evidence type="ECO:0000256" key="3">
    <source>
        <dbReference type="ARBA" id="ARBA00023015"/>
    </source>
</evidence>
<dbReference type="InterPro" id="IPR021627">
    <property type="entry name" value="Mediator_Med27"/>
</dbReference>
<dbReference type="OrthoDB" id="21470at2759"/>
<evidence type="ECO:0000256" key="4">
    <source>
        <dbReference type="ARBA" id="ARBA00023163"/>
    </source>
</evidence>
<proteinExistence type="inferred from homology"/>
<sequence length="312" mass="35301">MESACEQSLAKAYNVVGGIDRLVEKAYEVHSSIYKTFGDLSGVSTIRKDKSVAEAAHTDISNTLEAMRSMMATLAQLEDVVARLEKKPREKLVPDEVRKLLDEYSPYVRLMTERGNVQETNELIDNSVNELDVAAMRLQIGDFGEGIRVSTLDEQIVSLQERYPKLDIKKHVVSKRTLLLTVRIPTVIQMSINMKQLDFGSDDVELEVSAITILSDEEQGPVSKFQVFDRITYDSKIIWSSIAGFSVEHRISKMVQWFCLFENLFSATCSICHRHLQIDPRTSQHLPPLWRDADIKGDGPCKAFHYGCLESI</sequence>
<comment type="subcellular location">
    <subcellularLocation>
        <location evidence="1">Nucleus</location>
    </subcellularLocation>
</comment>
<accession>A0A9W8I5N7</accession>
<evidence type="ECO:0000313" key="7">
    <source>
        <dbReference type="Proteomes" id="UP001140094"/>
    </source>
</evidence>
<comment type="caution">
    <text evidence="6">The sequence shown here is derived from an EMBL/GenBank/DDBJ whole genome shotgun (WGS) entry which is preliminary data.</text>
</comment>
<reference evidence="6" key="1">
    <citation type="submission" date="2022-07" db="EMBL/GenBank/DDBJ databases">
        <title>Phylogenomic reconstructions and comparative analyses of Kickxellomycotina fungi.</title>
        <authorList>
            <person name="Reynolds N.K."/>
            <person name="Stajich J.E."/>
            <person name="Barry K."/>
            <person name="Grigoriev I.V."/>
            <person name="Crous P."/>
            <person name="Smith M.E."/>
        </authorList>
    </citation>
    <scope>NUCLEOTIDE SEQUENCE</scope>
    <source>
        <strain evidence="6">NRRL 1565</strain>
    </source>
</reference>
<name>A0A9W8I5N7_9FUNG</name>
<keyword evidence="4" id="KW-0804">Transcription</keyword>
<evidence type="ECO:0000256" key="2">
    <source>
        <dbReference type="ARBA" id="ARBA00008048"/>
    </source>
</evidence>
<keyword evidence="3" id="KW-0805">Transcription regulation</keyword>
<gene>
    <name evidence="6" type="ORF">H4R20_001530</name>
</gene>
<evidence type="ECO:0000313" key="6">
    <source>
        <dbReference type="EMBL" id="KAJ2806849.1"/>
    </source>
</evidence>
<dbReference type="AlphaFoldDB" id="A0A9W8I5N7"/>
<keyword evidence="5" id="KW-0539">Nucleus</keyword>
<evidence type="ECO:0000256" key="5">
    <source>
        <dbReference type="ARBA" id="ARBA00023242"/>
    </source>
</evidence>
<dbReference type="GO" id="GO:0016592">
    <property type="term" value="C:mediator complex"/>
    <property type="evidence" value="ECO:0007669"/>
    <property type="project" value="InterPro"/>
</dbReference>
<organism evidence="6 7">
    <name type="scientific">Coemansia guatemalensis</name>
    <dbReference type="NCBI Taxonomy" id="2761395"/>
    <lineage>
        <taxon>Eukaryota</taxon>
        <taxon>Fungi</taxon>
        <taxon>Fungi incertae sedis</taxon>
        <taxon>Zoopagomycota</taxon>
        <taxon>Kickxellomycotina</taxon>
        <taxon>Kickxellomycetes</taxon>
        <taxon>Kickxellales</taxon>
        <taxon>Kickxellaceae</taxon>
        <taxon>Coemansia</taxon>
    </lineage>
</organism>
<dbReference type="Pfam" id="PF11571">
    <property type="entry name" value="Med27"/>
    <property type="match status" value="1"/>
</dbReference>
<protein>
    <submittedName>
        <fullName evidence="6">Uncharacterized protein</fullName>
    </submittedName>
</protein>
<dbReference type="GO" id="GO:0003713">
    <property type="term" value="F:transcription coactivator activity"/>
    <property type="evidence" value="ECO:0007669"/>
    <property type="project" value="TreeGrafter"/>
</dbReference>
<evidence type="ECO:0000256" key="1">
    <source>
        <dbReference type="ARBA" id="ARBA00004123"/>
    </source>
</evidence>
<dbReference type="PANTHER" id="PTHR13130:SF4">
    <property type="entry name" value="MEDIATOR OF RNA POLYMERASE II TRANSCRIPTION SUBUNIT 27"/>
    <property type="match status" value="1"/>
</dbReference>
<dbReference type="PANTHER" id="PTHR13130">
    <property type="entry name" value="34 KDA TRANSCRIPTIONAL CO-ACTIVATOR-RELATED"/>
    <property type="match status" value="1"/>
</dbReference>
<comment type="similarity">
    <text evidence="2">Belongs to the Mediator complex subunit 27 family.</text>
</comment>
<dbReference type="Proteomes" id="UP001140094">
    <property type="component" value="Unassembled WGS sequence"/>
</dbReference>
<keyword evidence="7" id="KW-1185">Reference proteome</keyword>
<dbReference type="GO" id="GO:0006357">
    <property type="term" value="P:regulation of transcription by RNA polymerase II"/>
    <property type="evidence" value="ECO:0007669"/>
    <property type="project" value="TreeGrafter"/>
</dbReference>